<accession>Q5V9K3</accession>
<evidence type="ECO:0000313" key="1">
    <source>
        <dbReference type="EMBL" id="AAT85001.1"/>
    </source>
</evidence>
<sequence length="125" mass="14343">MMMSLADLDKNFALSQCHHAIARMDFALSSYGNFKQYIRSELDYAIQKLEQNGNRINFDLTEDQLTLFLLSNLENRYIGLHASHEVNQRGHCDITVKLGGFVWHGEAKKHTSGIQLSFQRILTVN</sequence>
<proteinExistence type="predicted"/>
<gene>
    <name evidence="1" type="ORF">kc08</name>
</gene>
<organism evidence="1">
    <name type="scientific">Klebsiella pneumoniae</name>
    <dbReference type="NCBI Taxonomy" id="573"/>
    <lineage>
        <taxon>Bacteria</taxon>
        <taxon>Pseudomonadati</taxon>
        <taxon>Pseudomonadota</taxon>
        <taxon>Gammaproteobacteria</taxon>
        <taxon>Enterobacterales</taxon>
        <taxon>Enterobacteriaceae</taxon>
        <taxon>Klebsiella/Raoultella group</taxon>
        <taxon>Klebsiella</taxon>
        <taxon>Klebsiella pneumoniae complex</taxon>
    </lineage>
</organism>
<dbReference type="AlphaFoldDB" id="Q5V9K3"/>
<reference evidence="1" key="2">
    <citation type="journal article" date="2005" name="J. Mol. Evol.">
        <title>Phage associated bacteriocins reveal a novel mechanism for bacteriocin diversification in Klebsiella.</title>
        <authorList>
            <person name="Chavan M."/>
            <person name="Rafi H."/>
            <person name="Wertz J."/>
            <person name="Goldstone C."/>
            <person name="Riley M.A."/>
        </authorList>
    </citation>
    <scope>NUCLEOTIDE SEQUENCE</scope>
</reference>
<name>Q5V9K3_KLEPN</name>
<protein>
    <submittedName>
        <fullName evidence="1">Uncharacterized protein</fullName>
    </submittedName>
</protein>
<dbReference type="EMBL" id="AY578793">
    <property type="protein sequence ID" value="AAT85001.1"/>
    <property type="molecule type" value="Genomic_DNA"/>
</dbReference>
<reference evidence="1" key="1">
    <citation type="submission" date="2004-03" db="EMBL/GenBank/DDBJ databases">
        <authorList>
            <person name="Chavan M.A."/>
            <person name="Rafi H."/>
            <person name="Wertz J.E."/>
            <person name="Goldstone C."/>
            <person name="Riley M.A."/>
        </authorList>
    </citation>
    <scope>NUCLEOTIDE SEQUENCE</scope>
</reference>